<evidence type="ECO:0000256" key="4">
    <source>
        <dbReference type="ARBA" id="ARBA00022692"/>
    </source>
</evidence>
<feature type="transmembrane region" description="Helical" evidence="8">
    <location>
        <begin position="454"/>
        <end position="471"/>
    </location>
</feature>
<feature type="transmembrane region" description="Helical" evidence="8">
    <location>
        <begin position="381"/>
        <end position="407"/>
    </location>
</feature>
<dbReference type="EMBL" id="CP006986">
    <property type="protein sequence ID" value="AIC27974.1"/>
    <property type="molecule type" value="Genomic_DNA"/>
</dbReference>
<feature type="transmembrane region" description="Helical" evidence="8">
    <location>
        <begin position="129"/>
        <end position="152"/>
    </location>
</feature>
<keyword evidence="6 8" id="KW-0472">Membrane</keyword>
<sequence length="473" mass="49634">MAEMTGNASAGKTAEKQAGEEHHHGVSFGEAFKVWLRVAALSFGGPAGQIAVMHRIIVDEKRWIGEHRFLHALNYCMLLPGPEAQQLAIYIGWLMHRTLGGLVAGILFVLPGFLSILGLSYIYAAYGNVGIVAGLFFGLKAAVLAVVVQAVIRIGGRALRNKVMVAIAAVAFVAIFFLHVPFPLIVLAAGIIGFFGGRVGLAAFKTGGGHKAGSGPVLSDADSMLGEDIPAHARPNLAWSLRMSTVLLALWLIPVAAVYAVFGADSVFAEIGLFFSKMAVVTFGGAYAVLAYVAQEAVQHFGWLKPGEMLDGLGMAETTPGPLIMVVQFVGFMGAYRDPGSLDPMLAATLAAILTTWVTFVPCFLWIFLGAPFIEKLRGNIALAGAMSAITAAVVGVILNLAIWFGLHTLFAEVAVVSLGGLRLDIPVLQSAVPAAMALSAAAAIALFRFKASVIATLLSCAAAGMVWTLAMN</sequence>
<feature type="region of interest" description="Disordered" evidence="7">
    <location>
        <begin position="1"/>
        <end position="21"/>
    </location>
</feature>
<feature type="transmembrane region" description="Helical" evidence="8">
    <location>
        <begin position="315"/>
        <end position="336"/>
    </location>
</feature>
<dbReference type="PANTHER" id="PTHR33567">
    <property type="entry name" value="CHROMATE ION TRANSPORTER (EUROFUNG)"/>
    <property type="match status" value="1"/>
</dbReference>
<proteinExistence type="inferred from homology"/>
<protein>
    <submittedName>
        <fullName evidence="9">Chromate transporter protein</fullName>
    </submittedName>
</protein>
<evidence type="ECO:0000256" key="6">
    <source>
        <dbReference type="ARBA" id="ARBA00023136"/>
    </source>
</evidence>
<evidence type="ECO:0000313" key="9">
    <source>
        <dbReference type="EMBL" id="AIC27974.1"/>
    </source>
</evidence>
<comment type="subcellular location">
    <subcellularLocation>
        <location evidence="1">Cell membrane</location>
        <topology evidence="1">Multi-pass membrane protein</topology>
    </subcellularLocation>
</comment>
<dbReference type="GO" id="GO:0005886">
    <property type="term" value="C:plasma membrane"/>
    <property type="evidence" value="ECO:0007669"/>
    <property type="project" value="UniProtKB-SubCell"/>
</dbReference>
<dbReference type="Proteomes" id="UP000027180">
    <property type="component" value="Chromosome"/>
</dbReference>
<dbReference type="OrthoDB" id="8969999at2"/>
<gene>
    <name evidence="9" type="ORF">IE4771_CH02878</name>
</gene>
<comment type="similarity">
    <text evidence="2">Belongs to the chromate ion transporter (CHR) (TC 2.A.51) family.</text>
</comment>
<reference evidence="9 10" key="1">
    <citation type="submission" date="2013-12" db="EMBL/GenBank/DDBJ databases">
        <title>Complete genome sequence of Rhizobium etli bv. mimosae IE4771.</title>
        <authorList>
            <person name="Bustos P."/>
            <person name="Santamaria R.I."/>
            <person name="Lozano L."/>
            <person name="Ormeno-Orrillo E."/>
            <person name="Rogel M.A."/>
            <person name="Romero D."/>
            <person name="Cevallos M.A."/>
            <person name="Martinez-Romero E."/>
            <person name="Gonzalez V."/>
        </authorList>
    </citation>
    <scope>NUCLEOTIDE SEQUENCE [LARGE SCALE GENOMIC DNA]</scope>
    <source>
        <strain evidence="9 10">IE4771</strain>
    </source>
</reference>
<dbReference type="PIRSF" id="PIRSF004810">
    <property type="entry name" value="ChrA"/>
    <property type="match status" value="1"/>
</dbReference>
<dbReference type="InterPro" id="IPR014047">
    <property type="entry name" value="Chr_Tranpt_l_chain"/>
</dbReference>
<organism evidence="9 10">
    <name type="scientific">Rhizobium etli bv. mimosae str. IE4771</name>
    <dbReference type="NCBI Taxonomy" id="1432050"/>
    <lineage>
        <taxon>Bacteria</taxon>
        <taxon>Pseudomonadati</taxon>
        <taxon>Pseudomonadota</taxon>
        <taxon>Alphaproteobacteria</taxon>
        <taxon>Hyphomicrobiales</taxon>
        <taxon>Rhizobiaceae</taxon>
        <taxon>Rhizobium/Agrobacterium group</taxon>
        <taxon>Rhizobium</taxon>
    </lineage>
</organism>
<keyword evidence="4 8" id="KW-0812">Transmembrane</keyword>
<dbReference type="KEGG" id="rei:IE4771_CH02878"/>
<evidence type="ECO:0000256" key="1">
    <source>
        <dbReference type="ARBA" id="ARBA00004651"/>
    </source>
</evidence>
<keyword evidence="5 8" id="KW-1133">Transmembrane helix</keyword>
<evidence type="ECO:0000256" key="8">
    <source>
        <dbReference type="SAM" id="Phobius"/>
    </source>
</evidence>
<feature type="transmembrane region" description="Helical" evidence="8">
    <location>
        <begin position="99"/>
        <end position="123"/>
    </location>
</feature>
<dbReference type="AlphaFoldDB" id="A0A060I2M2"/>
<dbReference type="GO" id="GO:0015109">
    <property type="term" value="F:chromate transmembrane transporter activity"/>
    <property type="evidence" value="ECO:0007669"/>
    <property type="project" value="InterPro"/>
</dbReference>
<feature type="transmembrane region" description="Helical" evidence="8">
    <location>
        <begin position="244"/>
        <end position="262"/>
    </location>
</feature>
<name>A0A060I2M2_RHIET</name>
<evidence type="ECO:0000313" key="10">
    <source>
        <dbReference type="Proteomes" id="UP000027180"/>
    </source>
</evidence>
<evidence type="ECO:0000256" key="2">
    <source>
        <dbReference type="ARBA" id="ARBA00005262"/>
    </source>
</evidence>
<dbReference type="PANTHER" id="PTHR33567:SF3">
    <property type="entry name" value="CHROMATE ION TRANSPORTER (EUROFUNG)"/>
    <property type="match status" value="1"/>
</dbReference>
<keyword evidence="3" id="KW-1003">Cell membrane</keyword>
<dbReference type="HOGENOM" id="CLU_018106_0_0_5"/>
<dbReference type="NCBIfam" id="TIGR00937">
    <property type="entry name" value="2A51"/>
    <property type="match status" value="1"/>
</dbReference>
<feature type="transmembrane region" description="Helical" evidence="8">
    <location>
        <begin position="427"/>
        <end position="447"/>
    </location>
</feature>
<dbReference type="Pfam" id="PF02417">
    <property type="entry name" value="Chromate_transp"/>
    <property type="match status" value="2"/>
</dbReference>
<evidence type="ECO:0000256" key="7">
    <source>
        <dbReference type="SAM" id="MobiDB-lite"/>
    </source>
</evidence>
<evidence type="ECO:0000256" key="3">
    <source>
        <dbReference type="ARBA" id="ARBA00022475"/>
    </source>
</evidence>
<dbReference type="InterPro" id="IPR003370">
    <property type="entry name" value="Chromate_transpt"/>
</dbReference>
<feature type="transmembrane region" description="Helical" evidence="8">
    <location>
        <begin position="274"/>
        <end position="294"/>
    </location>
</feature>
<accession>A0A060I2M2</accession>
<feature type="transmembrane region" description="Helical" evidence="8">
    <location>
        <begin position="159"/>
        <end position="178"/>
    </location>
</feature>
<evidence type="ECO:0000256" key="5">
    <source>
        <dbReference type="ARBA" id="ARBA00022989"/>
    </source>
</evidence>
<feature type="transmembrane region" description="Helical" evidence="8">
    <location>
        <begin position="348"/>
        <end position="369"/>
    </location>
</feature>
<feature type="compositionally biased region" description="Polar residues" evidence="7">
    <location>
        <begin position="1"/>
        <end position="10"/>
    </location>
</feature>
<feature type="transmembrane region" description="Helical" evidence="8">
    <location>
        <begin position="184"/>
        <end position="204"/>
    </location>
</feature>
<dbReference type="RefSeq" id="WP_038689837.1">
    <property type="nucleotide sequence ID" value="NZ_CP006986.1"/>
</dbReference>